<dbReference type="InterPro" id="IPR009057">
    <property type="entry name" value="Homeodomain-like_sf"/>
</dbReference>
<dbReference type="Pfam" id="PF00440">
    <property type="entry name" value="TetR_N"/>
    <property type="match status" value="1"/>
</dbReference>
<dbReference type="RefSeq" id="WP_020583222.1">
    <property type="nucleotide sequence ID" value="NZ_JOJP01000001.1"/>
</dbReference>
<dbReference type="InterPro" id="IPR050624">
    <property type="entry name" value="HTH-type_Tx_Regulator"/>
</dbReference>
<keyword evidence="1 2" id="KW-0238">DNA-binding</keyword>
<dbReference type="InterPro" id="IPR001647">
    <property type="entry name" value="HTH_TetR"/>
</dbReference>
<dbReference type="AlphaFoldDB" id="A0A081K5A9"/>
<feature type="DNA-binding region" description="H-T-H motif" evidence="2">
    <location>
        <begin position="26"/>
        <end position="45"/>
    </location>
</feature>
<name>A0A081K5A9_9GAMM</name>
<evidence type="ECO:0000313" key="4">
    <source>
        <dbReference type="EMBL" id="KEI69335.1"/>
    </source>
</evidence>
<sequence>MANKTPERILNAAKRCYQQTGILKTSMEEIALEAEISRRTLYRHFSSHHEILSYVIQEAAREFLDDMSQALRQTQSFDDFFIEALLYSIERGPEVSSHSFLFGQDILPIMNDLYLCSENFRVFSIRFWEKEFLKRYSQNPAHLDMEITSELFNRIVLSYLATPSPLYKSRTELQKLFSATVKPVLGNQISGHIK</sequence>
<reference evidence="4 5" key="1">
    <citation type="submission" date="2014-06" db="EMBL/GenBank/DDBJ databases">
        <title>Whole Genome Sequences of Three Symbiotic Endozoicomonas Bacteria.</title>
        <authorList>
            <person name="Neave M.J."/>
            <person name="Apprill A."/>
            <person name="Voolstra C.R."/>
        </authorList>
    </citation>
    <scope>NUCLEOTIDE SEQUENCE [LARGE SCALE GENOMIC DNA]</scope>
    <source>
        <strain evidence="4 5">DSM 22380</strain>
    </source>
</reference>
<dbReference type="Gene3D" id="1.10.357.10">
    <property type="entry name" value="Tetracycline Repressor, domain 2"/>
    <property type="match status" value="1"/>
</dbReference>
<evidence type="ECO:0000313" key="5">
    <source>
        <dbReference type="Proteomes" id="UP000027997"/>
    </source>
</evidence>
<comment type="caution">
    <text evidence="4">The sequence shown here is derived from an EMBL/GenBank/DDBJ whole genome shotgun (WGS) entry which is preliminary data.</text>
</comment>
<dbReference type="PANTHER" id="PTHR43479:SF11">
    <property type="entry name" value="ACREF_ENVCD OPERON REPRESSOR-RELATED"/>
    <property type="match status" value="1"/>
</dbReference>
<dbReference type="STRING" id="305900.GV64_00035"/>
<dbReference type="PROSITE" id="PS50977">
    <property type="entry name" value="HTH_TETR_2"/>
    <property type="match status" value="1"/>
</dbReference>
<dbReference type="GO" id="GO:0003677">
    <property type="term" value="F:DNA binding"/>
    <property type="evidence" value="ECO:0007669"/>
    <property type="project" value="UniProtKB-UniRule"/>
</dbReference>
<evidence type="ECO:0000259" key="3">
    <source>
        <dbReference type="PROSITE" id="PS50977"/>
    </source>
</evidence>
<dbReference type="EMBL" id="JOJP01000001">
    <property type="protein sequence ID" value="KEI69335.1"/>
    <property type="molecule type" value="Genomic_DNA"/>
</dbReference>
<proteinExistence type="predicted"/>
<feature type="domain" description="HTH tetR-type" evidence="3">
    <location>
        <begin position="3"/>
        <end position="63"/>
    </location>
</feature>
<gene>
    <name evidence="4" type="ORF">GV64_00035</name>
</gene>
<evidence type="ECO:0000256" key="2">
    <source>
        <dbReference type="PROSITE-ProRule" id="PRU00335"/>
    </source>
</evidence>
<accession>A0A081K5A9</accession>
<organism evidence="4 5">
    <name type="scientific">Endozoicomonas elysicola</name>
    <dbReference type="NCBI Taxonomy" id="305900"/>
    <lineage>
        <taxon>Bacteria</taxon>
        <taxon>Pseudomonadati</taxon>
        <taxon>Pseudomonadota</taxon>
        <taxon>Gammaproteobacteria</taxon>
        <taxon>Oceanospirillales</taxon>
        <taxon>Endozoicomonadaceae</taxon>
        <taxon>Endozoicomonas</taxon>
    </lineage>
</organism>
<keyword evidence="5" id="KW-1185">Reference proteome</keyword>
<dbReference type="PRINTS" id="PR00455">
    <property type="entry name" value="HTHTETR"/>
</dbReference>
<protein>
    <recommendedName>
        <fullName evidence="3">HTH tetR-type domain-containing protein</fullName>
    </recommendedName>
</protein>
<dbReference type="Proteomes" id="UP000027997">
    <property type="component" value="Unassembled WGS sequence"/>
</dbReference>
<dbReference type="SUPFAM" id="SSF46689">
    <property type="entry name" value="Homeodomain-like"/>
    <property type="match status" value="1"/>
</dbReference>
<dbReference type="PANTHER" id="PTHR43479">
    <property type="entry name" value="ACREF/ENVCD OPERON REPRESSOR-RELATED"/>
    <property type="match status" value="1"/>
</dbReference>
<evidence type="ECO:0000256" key="1">
    <source>
        <dbReference type="ARBA" id="ARBA00023125"/>
    </source>
</evidence>
<dbReference type="eggNOG" id="COG1309">
    <property type="taxonomic scope" value="Bacteria"/>
</dbReference>